<dbReference type="GeneID" id="28901757"/>
<evidence type="ECO:0000313" key="4">
    <source>
        <dbReference type="Proteomes" id="UP000076632"/>
    </source>
</evidence>
<keyword evidence="2" id="KW-0732">Signal</keyword>
<sequence>MFLLFIFLLFPSLSFSFFVPFLSLSSLCSPLLFFSFPIFPSFLFRYYVSFTQDIASRLTSHSRSCTIYSVRSIECRCFDNHCSMSCYSMSKVNMTIQRSNTTVSSSFWNIVRSFPLEEGV</sequence>
<gene>
    <name evidence="3" type="ORF">L228DRAFT_46633</name>
</gene>
<evidence type="ECO:0000256" key="2">
    <source>
        <dbReference type="SAM" id="SignalP"/>
    </source>
</evidence>
<feature type="signal peptide" evidence="2">
    <location>
        <begin position="1"/>
        <end position="16"/>
    </location>
</feature>
<organism evidence="3 4">
    <name type="scientific">Xylona heveae (strain CBS 132557 / TC161)</name>
    <dbReference type="NCBI Taxonomy" id="1328760"/>
    <lineage>
        <taxon>Eukaryota</taxon>
        <taxon>Fungi</taxon>
        <taxon>Dikarya</taxon>
        <taxon>Ascomycota</taxon>
        <taxon>Pezizomycotina</taxon>
        <taxon>Xylonomycetes</taxon>
        <taxon>Xylonales</taxon>
        <taxon>Xylonaceae</taxon>
        <taxon>Xylona</taxon>
    </lineage>
</organism>
<keyword evidence="1" id="KW-0812">Transmembrane</keyword>
<feature type="transmembrane region" description="Helical" evidence="1">
    <location>
        <begin position="24"/>
        <end position="48"/>
    </location>
</feature>
<proteinExistence type="predicted"/>
<dbReference type="Proteomes" id="UP000076632">
    <property type="component" value="Unassembled WGS sequence"/>
</dbReference>
<dbReference type="AlphaFoldDB" id="A0A164ZI03"/>
<keyword evidence="1" id="KW-1133">Transmembrane helix</keyword>
<dbReference type="RefSeq" id="XP_018184677.1">
    <property type="nucleotide sequence ID" value="XM_018336620.1"/>
</dbReference>
<feature type="chain" id="PRO_5007854872" description="Secreted protein" evidence="2">
    <location>
        <begin position="17"/>
        <end position="120"/>
    </location>
</feature>
<reference evidence="3 4" key="1">
    <citation type="journal article" date="2016" name="Fungal Biol.">
        <title>The genome of Xylona heveae provides a window into fungal endophytism.</title>
        <authorList>
            <person name="Gazis R."/>
            <person name="Kuo A."/>
            <person name="Riley R."/>
            <person name="LaButti K."/>
            <person name="Lipzen A."/>
            <person name="Lin J."/>
            <person name="Amirebrahimi M."/>
            <person name="Hesse C.N."/>
            <person name="Spatafora J.W."/>
            <person name="Henrissat B."/>
            <person name="Hainaut M."/>
            <person name="Grigoriev I.V."/>
            <person name="Hibbett D.S."/>
        </authorList>
    </citation>
    <scope>NUCLEOTIDE SEQUENCE [LARGE SCALE GENOMIC DNA]</scope>
    <source>
        <strain evidence="3 4">TC161</strain>
    </source>
</reference>
<keyword evidence="1" id="KW-0472">Membrane</keyword>
<accession>A0A164ZI03</accession>
<protein>
    <recommendedName>
        <fullName evidence="5">Secreted protein</fullName>
    </recommendedName>
</protein>
<dbReference type="InParanoid" id="A0A164ZI03"/>
<keyword evidence="4" id="KW-1185">Reference proteome</keyword>
<evidence type="ECO:0000256" key="1">
    <source>
        <dbReference type="SAM" id="Phobius"/>
    </source>
</evidence>
<evidence type="ECO:0008006" key="5">
    <source>
        <dbReference type="Google" id="ProtNLM"/>
    </source>
</evidence>
<evidence type="ECO:0000313" key="3">
    <source>
        <dbReference type="EMBL" id="KZF19122.1"/>
    </source>
</evidence>
<name>A0A164ZI03_XYLHT</name>
<dbReference type="EMBL" id="KV407467">
    <property type="protein sequence ID" value="KZF19122.1"/>
    <property type="molecule type" value="Genomic_DNA"/>
</dbReference>